<proteinExistence type="predicted"/>
<evidence type="ECO:0000256" key="2">
    <source>
        <dbReference type="SAM" id="SignalP"/>
    </source>
</evidence>
<dbReference type="EMBL" id="ML179369">
    <property type="protein sequence ID" value="THU89390.1"/>
    <property type="molecule type" value="Genomic_DNA"/>
</dbReference>
<keyword evidence="4" id="KW-1185">Reference proteome</keyword>
<keyword evidence="2" id="KW-0732">Signal</keyword>
<feature type="chain" id="PRO_5020876365" description="Secreted protein" evidence="2">
    <location>
        <begin position="30"/>
        <end position="217"/>
    </location>
</feature>
<evidence type="ECO:0000313" key="4">
    <source>
        <dbReference type="Proteomes" id="UP000297245"/>
    </source>
</evidence>
<name>A0A4S8LKB5_DENBC</name>
<feature type="signal peptide" evidence="2">
    <location>
        <begin position="1"/>
        <end position="29"/>
    </location>
</feature>
<dbReference type="AlphaFoldDB" id="A0A4S8LKB5"/>
<evidence type="ECO:0000256" key="1">
    <source>
        <dbReference type="SAM" id="MobiDB-lite"/>
    </source>
</evidence>
<protein>
    <recommendedName>
        <fullName evidence="5">Secreted protein</fullName>
    </recommendedName>
</protein>
<dbReference type="Proteomes" id="UP000297245">
    <property type="component" value="Unassembled WGS sequence"/>
</dbReference>
<reference evidence="3 4" key="1">
    <citation type="journal article" date="2019" name="Nat. Ecol. Evol.">
        <title>Megaphylogeny resolves global patterns of mushroom evolution.</title>
        <authorList>
            <person name="Varga T."/>
            <person name="Krizsan K."/>
            <person name="Foldi C."/>
            <person name="Dima B."/>
            <person name="Sanchez-Garcia M."/>
            <person name="Sanchez-Ramirez S."/>
            <person name="Szollosi G.J."/>
            <person name="Szarkandi J.G."/>
            <person name="Papp V."/>
            <person name="Albert L."/>
            <person name="Andreopoulos W."/>
            <person name="Angelini C."/>
            <person name="Antonin V."/>
            <person name="Barry K.W."/>
            <person name="Bougher N.L."/>
            <person name="Buchanan P."/>
            <person name="Buyck B."/>
            <person name="Bense V."/>
            <person name="Catcheside P."/>
            <person name="Chovatia M."/>
            <person name="Cooper J."/>
            <person name="Damon W."/>
            <person name="Desjardin D."/>
            <person name="Finy P."/>
            <person name="Geml J."/>
            <person name="Haridas S."/>
            <person name="Hughes K."/>
            <person name="Justo A."/>
            <person name="Karasinski D."/>
            <person name="Kautmanova I."/>
            <person name="Kiss B."/>
            <person name="Kocsube S."/>
            <person name="Kotiranta H."/>
            <person name="LaButti K.M."/>
            <person name="Lechner B.E."/>
            <person name="Liimatainen K."/>
            <person name="Lipzen A."/>
            <person name="Lukacs Z."/>
            <person name="Mihaltcheva S."/>
            <person name="Morgado L.N."/>
            <person name="Niskanen T."/>
            <person name="Noordeloos M.E."/>
            <person name="Ohm R.A."/>
            <person name="Ortiz-Santana B."/>
            <person name="Ovrebo C."/>
            <person name="Racz N."/>
            <person name="Riley R."/>
            <person name="Savchenko A."/>
            <person name="Shiryaev A."/>
            <person name="Soop K."/>
            <person name="Spirin V."/>
            <person name="Szebenyi C."/>
            <person name="Tomsovsky M."/>
            <person name="Tulloss R.E."/>
            <person name="Uehling J."/>
            <person name="Grigoriev I.V."/>
            <person name="Vagvolgyi C."/>
            <person name="Papp T."/>
            <person name="Martin F.M."/>
            <person name="Miettinen O."/>
            <person name="Hibbett D.S."/>
            <person name="Nagy L.G."/>
        </authorList>
    </citation>
    <scope>NUCLEOTIDE SEQUENCE [LARGE SCALE GENOMIC DNA]</scope>
    <source>
        <strain evidence="3 4">CBS 962.96</strain>
    </source>
</reference>
<evidence type="ECO:0008006" key="5">
    <source>
        <dbReference type="Google" id="ProtNLM"/>
    </source>
</evidence>
<sequence length="217" mass="22406">MSTSSSWSSAFLLLEGGVLFGWLSSCAEGIAGAQMEGPVDAEKAGPATGVETEGPATGVETEVPAAGVETERPATGVEMEGSAETEWLACAVTEGPTGAEMEGLAGAEPGGSSEMEVGLACVDVERLGTELATRGLSTEARLAVSGLFAFEPVRSTDIGSTFGLRIIYATYKNSWNSRSTIKINTKMITSVTIVATRSCGLFARALLVRSLGAERSR</sequence>
<feature type="region of interest" description="Disordered" evidence="1">
    <location>
        <begin position="37"/>
        <end position="57"/>
    </location>
</feature>
<accession>A0A4S8LKB5</accession>
<gene>
    <name evidence="3" type="ORF">K435DRAFT_914530</name>
</gene>
<organism evidence="3 4">
    <name type="scientific">Dendrothele bispora (strain CBS 962.96)</name>
    <dbReference type="NCBI Taxonomy" id="1314807"/>
    <lineage>
        <taxon>Eukaryota</taxon>
        <taxon>Fungi</taxon>
        <taxon>Dikarya</taxon>
        <taxon>Basidiomycota</taxon>
        <taxon>Agaricomycotina</taxon>
        <taxon>Agaricomycetes</taxon>
        <taxon>Agaricomycetidae</taxon>
        <taxon>Agaricales</taxon>
        <taxon>Agaricales incertae sedis</taxon>
        <taxon>Dendrothele</taxon>
    </lineage>
</organism>
<evidence type="ECO:0000313" key="3">
    <source>
        <dbReference type="EMBL" id="THU89390.1"/>
    </source>
</evidence>